<protein>
    <submittedName>
        <fullName evidence="1">Uncharacterized protein</fullName>
    </submittedName>
</protein>
<evidence type="ECO:0000313" key="1">
    <source>
        <dbReference type="EMBL" id="KAJ9088739.1"/>
    </source>
</evidence>
<dbReference type="EMBL" id="QTSX02000093">
    <property type="protein sequence ID" value="KAJ9088739.1"/>
    <property type="molecule type" value="Genomic_DNA"/>
</dbReference>
<comment type="caution">
    <text evidence="1">The sequence shown here is derived from an EMBL/GenBank/DDBJ whole genome shotgun (WGS) entry which is preliminary data.</text>
</comment>
<dbReference type="Proteomes" id="UP001165960">
    <property type="component" value="Unassembled WGS sequence"/>
</dbReference>
<reference evidence="1" key="1">
    <citation type="submission" date="2022-04" db="EMBL/GenBank/DDBJ databases">
        <title>Genome of the entomopathogenic fungus Entomophthora muscae.</title>
        <authorList>
            <person name="Elya C."/>
            <person name="Lovett B.R."/>
            <person name="Lee E."/>
            <person name="Macias A.M."/>
            <person name="Hajek A.E."/>
            <person name="De Bivort B.L."/>
            <person name="Kasson M.T."/>
            <person name="De Fine Licht H.H."/>
            <person name="Stajich J.E."/>
        </authorList>
    </citation>
    <scope>NUCLEOTIDE SEQUENCE</scope>
    <source>
        <strain evidence="1">Berkeley</strain>
    </source>
</reference>
<sequence length="136" mass="15022">MFCFLSSLILPISGCGCPPPPPTWFEKIPGQLLYFLSNLPGRAHYLWSIGEILFRSLTSDDVKIFSPTSVLDSYPAEESLVSISIVVKGPSTLQDLSVLLEHGLSHTSWLLTGMLLMGLHPYLPHFPPTLSLWTPV</sequence>
<evidence type="ECO:0000313" key="2">
    <source>
        <dbReference type="Proteomes" id="UP001165960"/>
    </source>
</evidence>
<organism evidence="1 2">
    <name type="scientific">Entomophthora muscae</name>
    <dbReference type="NCBI Taxonomy" id="34485"/>
    <lineage>
        <taxon>Eukaryota</taxon>
        <taxon>Fungi</taxon>
        <taxon>Fungi incertae sedis</taxon>
        <taxon>Zoopagomycota</taxon>
        <taxon>Entomophthoromycotina</taxon>
        <taxon>Entomophthoromycetes</taxon>
        <taxon>Entomophthorales</taxon>
        <taxon>Entomophthoraceae</taxon>
        <taxon>Entomophthora</taxon>
    </lineage>
</organism>
<proteinExistence type="predicted"/>
<name>A0ACC2UPP4_9FUNG</name>
<gene>
    <name evidence="1" type="ORF">DSO57_1020144</name>
</gene>
<accession>A0ACC2UPP4</accession>
<keyword evidence="2" id="KW-1185">Reference proteome</keyword>